<dbReference type="Gene3D" id="4.10.60.10">
    <property type="entry name" value="Zinc finger, CCHC-type"/>
    <property type="match status" value="1"/>
</dbReference>
<gene>
    <name evidence="2" type="ORF">CYMTET_8568</name>
</gene>
<dbReference type="SUPFAM" id="SSF57756">
    <property type="entry name" value="Retrovirus zinc finger-like domains"/>
    <property type="match status" value="1"/>
</dbReference>
<dbReference type="AlphaFoldDB" id="A0AAE0LFQ2"/>
<feature type="region of interest" description="Disordered" evidence="1">
    <location>
        <begin position="22"/>
        <end position="46"/>
    </location>
</feature>
<evidence type="ECO:0000313" key="3">
    <source>
        <dbReference type="Proteomes" id="UP001190700"/>
    </source>
</evidence>
<name>A0AAE0LFQ2_9CHLO</name>
<dbReference type="EMBL" id="LGRX02002661">
    <property type="protein sequence ID" value="KAK3283756.1"/>
    <property type="molecule type" value="Genomic_DNA"/>
</dbReference>
<evidence type="ECO:0000256" key="1">
    <source>
        <dbReference type="SAM" id="MobiDB-lite"/>
    </source>
</evidence>
<proteinExistence type="predicted"/>
<comment type="caution">
    <text evidence="2">The sequence shown here is derived from an EMBL/GenBank/DDBJ whole genome shotgun (WGS) entry which is preliminary data.</text>
</comment>
<feature type="compositionally biased region" description="Basic and acidic residues" evidence="1">
    <location>
        <begin position="25"/>
        <end position="34"/>
    </location>
</feature>
<accession>A0AAE0LFQ2</accession>
<evidence type="ECO:0008006" key="4">
    <source>
        <dbReference type="Google" id="ProtNLM"/>
    </source>
</evidence>
<dbReference type="GO" id="GO:0008270">
    <property type="term" value="F:zinc ion binding"/>
    <property type="evidence" value="ECO:0007669"/>
    <property type="project" value="InterPro"/>
</dbReference>
<protein>
    <recommendedName>
        <fullName evidence="4">CCHC-type domain-containing protein</fullName>
    </recommendedName>
</protein>
<organism evidence="2 3">
    <name type="scientific">Cymbomonas tetramitiformis</name>
    <dbReference type="NCBI Taxonomy" id="36881"/>
    <lineage>
        <taxon>Eukaryota</taxon>
        <taxon>Viridiplantae</taxon>
        <taxon>Chlorophyta</taxon>
        <taxon>Pyramimonadophyceae</taxon>
        <taxon>Pyramimonadales</taxon>
        <taxon>Pyramimonadaceae</taxon>
        <taxon>Cymbomonas</taxon>
    </lineage>
</organism>
<keyword evidence="3" id="KW-1185">Reference proteome</keyword>
<dbReference type="Proteomes" id="UP001190700">
    <property type="component" value="Unassembled WGS sequence"/>
</dbReference>
<dbReference type="GO" id="GO:0003676">
    <property type="term" value="F:nucleic acid binding"/>
    <property type="evidence" value="ECO:0007669"/>
    <property type="project" value="InterPro"/>
</dbReference>
<dbReference type="InterPro" id="IPR036875">
    <property type="entry name" value="Znf_CCHC_sf"/>
</dbReference>
<sequence>MPDQPIGRRAKACSICKKVGHNKRTCPEKPRGSDSDDGECSDSEGANENVDQISVLDLRDFKVPPRFRTRYGAYVKRYEDASVKQREEPQIGFDVARGMKDIAEAFILLGHSRIAESRYHVPTGKTVVSYTDPGETLRVIGALLSLELMNDKKHLLTSVDGYSAKVNNDITPDYKVSGDPDPNVITGMLHFSKEHGVKVIEYFTGHGDSVRVSEMFHRFPQIHVLIVLGCKT</sequence>
<reference evidence="2 3" key="1">
    <citation type="journal article" date="2015" name="Genome Biol. Evol.">
        <title>Comparative Genomics of a Bacterivorous Green Alga Reveals Evolutionary Causalities and Consequences of Phago-Mixotrophic Mode of Nutrition.</title>
        <authorList>
            <person name="Burns J.A."/>
            <person name="Paasch A."/>
            <person name="Narechania A."/>
            <person name="Kim E."/>
        </authorList>
    </citation>
    <scope>NUCLEOTIDE SEQUENCE [LARGE SCALE GENOMIC DNA]</scope>
    <source>
        <strain evidence="2 3">PLY_AMNH</strain>
    </source>
</reference>
<evidence type="ECO:0000313" key="2">
    <source>
        <dbReference type="EMBL" id="KAK3283756.1"/>
    </source>
</evidence>